<dbReference type="InterPro" id="IPR011050">
    <property type="entry name" value="Pectin_lyase_fold/virulence"/>
</dbReference>
<evidence type="ECO:0000259" key="1">
    <source>
        <dbReference type="Pfam" id="PF13229"/>
    </source>
</evidence>
<evidence type="ECO:0000313" key="2">
    <source>
        <dbReference type="EMBL" id="ANY67945.1"/>
    </source>
</evidence>
<feature type="domain" description="Right handed beta helix" evidence="1">
    <location>
        <begin position="525"/>
        <end position="631"/>
    </location>
</feature>
<name>A0A1B2DJT7_9BACL</name>
<dbReference type="SUPFAM" id="SSF51126">
    <property type="entry name" value="Pectin lyase-like"/>
    <property type="match status" value="3"/>
</dbReference>
<accession>A0A1B2DJT7</accession>
<protein>
    <recommendedName>
        <fullName evidence="1">Right handed beta helix domain-containing protein</fullName>
    </recommendedName>
</protein>
<dbReference type="Gene3D" id="2.160.20.10">
    <property type="entry name" value="Single-stranded right-handed beta-helix, Pectin lyase-like"/>
    <property type="match status" value="3"/>
</dbReference>
<proteinExistence type="predicted"/>
<dbReference type="Pfam" id="PF13229">
    <property type="entry name" value="Beta_helix"/>
    <property type="match status" value="1"/>
</dbReference>
<dbReference type="AlphaFoldDB" id="A0A1B2DJT7"/>
<dbReference type="SMART" id="SM00710">
    <property type="entry name" value="PbH1"/>
    <property type="match status" value="9"/>
</dbReference>
<organism evidence="2">
    <name type="scientific">Paenibacillus sp. BIHB 4019</name>
    <dbReference type="NCBI Taxonomy" id="1870819"/>
    <lineage>
        <taxon>Bacteria</taxon>
        <taxon>Bacillati</taxon>
        <taxon>Bacillota</taxon>
        <taxon>Bacilli</taxon>
        <taxon>Bacillales</taxon>
        <taxon>Paenibacillaceae</taxon>
        <taxon>Paenibacillus</taxon>
    </lineage>
</organism>
<dbReference type="InterPro" id="IPR006626">
    <property type="entry name" value="PbH1"/>
</dbReference>
<reference evidence="2" key="1">
    <citation type="submission" date="2016-08" db="EMBL/GenBank/DDBJ databases">
        <title>Complete Genome Seqeunce of Paenibacillus sp. BIHB 4019 from tea rhizoplane.</title>
        <authorList>
            <person name="Thakur R."/>
            <person name="Swarnkar M.K."/>
            <person name="Gulati A."/>
        </authorList>
    </citation>
    <scope>NUCLEOTIDE SEQUENCE [LARGE SCALE GENOMIC DNA]</scope>
    <source>
        <strain evidence="2">BIHB4019</strain>
    </source>
</reference>
<gene>
    <name evidence="2" type="ORF">BBD42_16790</name>
</gene>
<dbReference type="InterPro" id="IPR039448">
    <property type="entry name" value="Beta_helix"/>
</dbReference>
<dbReference type="EMBL" id="CP016808">
    <property type="protein sequence ID" value="ANY67945.1"/>
    <property type="molecule type" value="Genomic_DNA"/>
</dbReference>
<dbReference type="RefSeq" id="WP_099519119.1">
    <property type="nucleotide sequence ID" value="NZ_CP016808.1"/>
</dbReference>
<sequence length="831" mass="90619">MTTNKTPNLSLSDCIGTDGVARTEMNVNFESIDAEFAKRGTNLLWKDADPTGATDSSAALLSAIAEDSDTIIVPKGIYALHSNVSIPATKRLVFDQNARFRPKKNITLTVNGPVDADAFDWIFDLTLGGKIAGYIKIDTIYPQWFGAKADNVTNDYLAIQNAEDIASTSTATVVFAGEFAISASIVKKSNSHWFGYKAKLRRMDNANPSGMGFTLVYAPENTKTWSIRGMEFEAIDHGTRLLKDIKTGFSPSKNNSCIDAYHSHDWNVKDCVFRKFSQGIIYRGCSNFVIKDNSFYSDTGKTIASMLDGTYQPFGTYAYTGAIVFGHLGASPEPRKASNFMISDNYMEVMGLDLGIDALAQTYDENPCIISRNIILGAQCSIQVYRGSYADPLTAETYRGNIQIDLNRLYASWEQAIYIRGTNSIVVSNNYIEYAAQKPGGNADGAGSSVGAIVTRVNPFKTEPHSPLPSDQVGIDIFNNRIVNPGRNNHTIDGAIHIKIPNCRVVNNDIIREKVKFPNLAPGPAIIVDNSESLLNADIRGNRIDYFQTGILWAGSPKEHTEVEKSSIEGNIIKNCTGEAITLDTFRVSGTLIRSNRLHNCTLGLSVRNSPYTTVEDNHFNQCTKGIELRPGNLASDYIPLKSGKKYTGEDMGLAAGGTIIVRNNDFVDVGTPHLTTGTTGNDFYFHGRCAVWEGDRINSRPLLSNQFAAAVPSATYTARIWHKHDRIQSTAIVSGQVYEKICVQPGMYGKAPTKPLTCTVTNGSAIATNVTSVANIGRGQYLLVGDSVKYVLAVDYKTNRITFDSVFTASTSGAAITLSPPQFVNLIVCP</sequence>
<dbReference type="InterPro" id="IPR012334">
    <property type="entry name" value="Pectin_lyas_fold"/>
</dbReference>